<name>A0ABQ9HIB6_9NEOP</name>
<feature type="domain" description="Reverse transcriptase/retrotransposon-derived protein RNase H-like" evidence="2">
    <location>
        <begin position="156"/>
        <end position="240"/>
    </location>
</feature>
<dbReference type="PANTHER" id="PTHR37984">
    <property type="entry name" value="PROTEIN CBG26694"/>
    <property type="match status" value="1"/>
</dbReference>
<evidence type="ECO:0000256" key="1">
    <source>
        <dbReference type="ARBA" id="ARBA00023268"/>
    </source>
</evidence>
<comment type="caution">
    <text evidence="3">The sequence shown here is derived from an EMBL/GenBank/DDBJ whole genome shotgun (WGS) entry which is preliminary data.</text>
</comment>
<evidence type="ECO:0000313" key="3">
    <source>
        <dbReference type="EMBL" id="KAJ8884059.1"/>
    </source>
</evidence>
<keyword evidence="4" id="KW-1185">Reference proteome</keyword>
<dbReference type="InterPro" id="IPR050951">
    <property type="entry name" value="Retrovirus_Pol_polyprotein"/>
</dbReference>
<evidence type="ECO:0000313" key="4">
    <source>
        <dbReference type="Proteomes" id="UP001159363"/>
    </source>
</evidence>
<sequence>MSHYIPASPAHANCPYVTGYALQMVLLAGGHNTVILSNPTHQEFKTCYWFLHVMEPALVHCFAIGLATGSQILTRLLDQVPGNVKFKFVYNYLDDLVVYSDSFVWIKAFRDFPPSKDTKGVSRFVGMVNFYSKFIPKFIEHAAPLNALREKGAKFQQDTFDFLKQVIAILPVLRTANFSKPFILQTDASSTTLGNQWVKATYHFHFTKTHQERKSSAYELECSVVVFGTNKFRQFLEHRELLETHNQALLWLLAYPKQLRKYGLIMHIPNFLAHSTLQSHFRDNNVCIKGLCLKVLKTRVLLLVSNILPPHLTIHSSRMQSASTGISFSIAFHADSQDRWDQYLEWLRMAFNYTHLEGDKTTPFKLMFTYKPNTPLSIPGSLAYLLPDDPKDIKEIWKRAHEHLRLSDGKSKRRYGKECRQNPFKVGDFVLCRAQTLINAIEKRVAKLAYMWNYVIPNRRLAIKNATKNKQNAILYIFYIKKLTFFYFQHLLSSQIKKKHTETLRQVSLHGVLCNDILLNDFTQSLLGGVAPQGLRSWCIGFCADCLWIQLPCSVSQAWFGKYPSCGADDPEFWASFGDACGSLVVSPAKVGSAWNCAGVVTCFVELASGVVVLLARDSYPVMVRAGGHLGDSWTVKYSGSVVNC</sequence>
<accession>A0ABQ9HIB6</accession>
<dbReference type="SUPFAM" id="SSF56672">
    <property type="entry name" value="DNA/RNA polymerases"/>
    <property type="match status" value="1"/>
</dbReference>
<dbReference type="Gene3D" id="3.30.70.270">
    <property type="match status" value="1"/>
</dbReference>
<protein>
    <recommendedName>
        <fullName evidence="2">Reverse transcriptase/retrotransposon-derived protein RNase H-like domain-containing protein</fullName>
    </recommendedName>
</protein>
<dbReference type="PANTHER" id="PTHR37984:SF5">
    <property type="entry name" value="PROTEIN NYNRIN-LIKE"/>
    <property type="match status" value="1"/>
</dbReference>
<keyword evidence="1" id="KW-0511">Multifunctional enzyme</keyword>
<dbReference type="Proteomes" id="UP001159363">
    <property type="component" value="Chromosome 4"/>
</dbReference>
<dbReference type="InterPro" id="IPR041577">
    <property type="entry name" value="RT_RNaseH_2"/>
</dbReference>
<proteinExistence type="predicted"/>
<dbReference type="InterPro" id="IPR043502">
    <property type="entry name" value="DNA/RNA_pol_sf"/>
</dbReference>
<reference evidence="3 4" key="1">
    <citation type="submission" date="2023-02" db="EMBL/GenBank/DDBJ databases">
        <title>LHISI_Scaffold_Assembly.</title>
        <authorList>
            <person name="Stuart O.P."/>
            <person name="Cleave R."/>
            <person name="Magrath M.J.L."/>
            <person name="Mikheyev A.S."/>
        </authorList>
    </citation>
    <scope>NUCLEOTIDE SEQUENCE [LARGE SCALE GENOMIC DNA]</scope>
    <source>
        <strain evidence="3">Daus_M_001</strain>
        <tissue evidence="3">Leg muscle</tissue>
    </source>
</reference>
<dbReference type="Pfam" id="PF17919">
    <property type="entry name" value="RT_RNaseH_2"/>
    <property type="match status" value="1"/>
</dbReference>
<dbReference type="EMBL" id="JARBHB010000005">
    <property type="protein sequence ID" value="KAJ8884059.1"/>
    <property type="molecule type" value="Genomic_DNA"/>
</dbReference>
<organism evidence="3 4">
    <name type="scientific">Dryococelus australis</name>
    <dbReference type="NCBI Taxonomy" id="614101"/>
    <lineage>
        <taxon>Eukaryota</taxon>
        <taxon>Metazoa</taxon>
        <taxon>Ecdysozoa</taxon>
        <taxon>Arthropoda</taxon>
        <taxon>Hexapoda</taxon>
        <taxon>Insecta</taxon>
        <taxon>Pterygota</taxon>
        <taxon>Neoptera</taxon>
        <taxon>Polyneoptera</taxon>
        <taxon>Phasmatodea</taxon>
        <taxon>Verophasmatodea</taxon>
        <taxon>Anareolatae</taxon>
        <taxon>Phasmatidae</taxon>
        <taxon>Eurycanthinae</taxon>
        <taxon>Dryococelus</taxon>
    </lineage>
</organism>
<evidence type="ECO:0000259" key="2">
    <source>
        <dbReference type="Pfam" id="PF17919"/>
    </source>
</evidence>
<gene>
    <name evidence="3" type="ORF">PR048_015916</name>
</gene>
<dbReference type="InterPro" id="IPR043128">
    <property type="entry name" value="Rev_trsase/Diguanyl_cyclase"/>
</dbReference>